<keyword evidence="6 9" id="KW-0482">Metalloprotease</keyword>
<gene>
    <name evidence="13" type="primary">astl3a.1.L</name>
    <name evidence="13" type="ORF">AOXY_G5025</name>
</gene>
<evidence type="ECO:0000256" key="9">
    <source>
        <dbReference type="PROSITE-ProRule" id="PRU01211"/>
    </source>
</evidence>
<evidence type="ECO:0000259" key="12">
    <source>
        <dbReference type="PROSITE" id="PS51864"/>
    </source>
</evidence>
<comment type="caution">
    <text evidence="8">Lacks conserved residue(s) required for the propagation of feature annotation.</text>
</comment>
<proteinExistence type="predicted"/>
<dbReference type="PROSITE" id="PS51864">
    <property type="entry name" value="ASTACIN"/>
    <property type="match status" value="1"/>
</dbReference>
<dbReference type="Gene3D" id="3.40.390.10">
    <property type="entry name" value="Collagenase (Catalytic Domain)"/>
    <property type="match status" value="1"/>
</dbReference>
<feature type="binding site" evidence="9">
    <location>
        <position position="171"/>
    </location>
    <ligand>
        <name>Zn(2+)</name>
        <dbReference type="ChEBI" id="CHEBI:29105"/>
        <note>catalytic</note>
    </ligand>
</feature>
<dbReference type="GO" id="GO:0004222">
    <property type="term" value="F:metalloendopeptidase activity"/>
    <property type="evidence" value="ECO:0007669"/>
    <property type="project" value="UniProtKB-UniRule"/>
</dbReference>
<dbReference type="InterPro" id="IPR000859">
    <property type="entry name" value="CUB_dom"/>
</dbReference>
<dbReference type="PRINTS" id="PR00480">
    <property type="entry name" value="ASTACIN"/>
</dbReference>
<dbReference type="InterPro" id="IPR001506">
    <property type="entry name" value="Peptidase_M12A"/>
</dbReference>
<keyword evidence="2 9" id="KW-0479">Metal-binding</keyword>
<feature type="domain" description="Peptidase M12A" evidence="12">
    <location>
        <begin position="69"/>
        <end position="267"/>
    </location>
</feature>
<feature type="domain" description="CUB" evidence="11">
    <location>
        <begin position="347"/>
        <end position="456"/>
    </location>
</feature>
<evidence type="ECO:0000256" key="2">
    <source>
        <dbReference type="ARBA" id="ARBA00022723"/>
    </source>
</evidence>
<dbReference type="CDD" id="cd00041">
    <property type="entry name" value="CUB"/>
    <property type="match status" value="1"/>
</dbReference>
<evidence type="ECO:0000313" key="13">
    <source>
        <dbReference type="EMBL" id="KAK1172448.1"/>
    </source>
</evidence>
<name>A0AAD8GE04_ACIOX</name>
<dbReference type="SUPFAM" id="SSF49854">
    <property type="entry name" value="Spermadhesin, CUB domain"/>
    <property type="match status" value="2"/>
</dbReference>
<dbReference type="Pfam" id="PF01400">
    <property type="entry name" value="Astacin"/>
    <property type="match status" value="1"/>
</dbReference>
<dbReference type="GO" id="GO:0006508">
    <property type="term" value="P:proteolysis"/>
    <property type="evidence" value="ECO:0007669"/>
    <property type="project" value="UniProtKB-KW"/>
</dbReference>
<evidence type="ECO:0000313" key="14">
    <source>
        <dbReference type="Proteomes" id="UP001230051"/>
    </source>
</evidence>
<dbReference type="FunFam" id="2.60.120.290:FF:000013">
    <property type="entry name" value="Membrane frizzled-related protein"/>
    <property type="match status" value="1"/>
</dbReference>
<dbReference type="InterPro" id="IPR006026">
    <property type="entry name" value="Peptidase_Metallo"/>
</dbReference>
<dbReference type="InterPro" id="IPR035914">
    <property type="entry name" value="Sperma_CUB_dom_sf"/>
</dbReference>
<evidence type="ECO:0000256" key="4">
    <source>
        <dbReference type="ARBA" id="ARBA00022801"/>
    </source>
</evidence>
<dbReference type="Gene3D" id="2.60.120.290">
    <property type="entry name" value="Spermadhesin, CUB domain"/>
    <property type="match status" value="2"/>
</dbReference>
<dbReference type="EC" id="3.4.24.-" evidence="10"/>
<feature type="binding site" evidence="9">
    <location>
        <position position="167"/>
    </location>
    <ligand>
        <name>Zn(2+)</name>
        <dbReference type="ChEBI" id="CHEBI:29105"/>
        <note>catalytic</note>
    </ligand>
</feature>
<reference evidence="13" key="1">
    <citation type="submission" date="2022-02" db="EMBL/GenBank/DDBJ databases">
        <title>Atlantic sturgeon de novo genome assembly.</title>
        <authorList>
            <person name="Stock M."/>
            <person name="Klopp C."/>
            <person name="Guiguen Y."/>
            <person name="Cabau C."/>
            <person name="Parinello H."/>
            <person name="Santidrian Yebra-Pimentel E."/>
            <person name="Kuhl H."/>
            <person name="Dirks R.P."/>
            <person name="Guessner J."/>
            <person name="Wuertz S."/>
            <person name="Du K."/>
            <person name="Schartl M."/>
        </authorList>
    </citation>
    <scope>NUCLEOTIDE SEQUENCE</scope>
    <source>
        <strain evidence="13">STURGEONOMICS-FGT-2020</strain>
        <tissue evidence="13">Whole blood</tissue>
    </source>
</reference>
<keyword evidence="5 9" id="KW-0862">Zinc</keyword>
<evidence type="ECO:0000256" key="1">
    <source>
        <dbReference type="ARBA" id="ARBA00022670"/>
    </source>
</evidence>
<evidence type="ECO:0000256" key="5">
    <source>
        <dbReference type="ARBA" id="ARBA00022833"/>
    </source>
</evidence>
<organism evidence="13 14">
    <name type="scientific">Acipenser oxyrinchus oxyrinchus</name>
    <dbReference type="NCBI Taxonomy" id="40147"/>
    <lineage>
        <taxon>Eukaryota</taxon>
        <taxon>Metazoa</taxon>
        <taxon>Chordata</taxon>
        <taxon>Craniata</taxon>
        <taxon>Vertebrata</taxon>
        <taxon>Euteleostomi</taxon>
        <taxon>Actinopterygii</taxon>
        <taxon>Chondrostei</taxon>
        <taxon>Acipenseriformes</taxon>
        <taxon>Acipenseridae</taxon>
        <taxon>Acipenser</taxon>
    </lineage>
</organism>
<dbReference type="AlphaFoldDB" id="A0AAD8GE04"/>
<keyword evidence="1 9" id="KW-0645">Protease</keyword>
<evidence type="ECO:0000256" key="6">
    <source>
        <dbReference type="ARBA" id="ARBA00023049"/>
    </source>
</evidence>
<dbReference type="SMART" id="SM00235">
    <property type="entry name" value="ZnMc"/>
    <property type="match status" value="1"/>
</dbReference>
<dbReference type="SUPFAM" id="SSF55486">
    <property type="entry name" value="Metalloproteases ('zincins'), catalytic domain"/>
    <property type="match status" value="1"/>
</dbReference>
<protein>
    <recommendedName>
        <fullName evidence="10">Metalloendopeptidase</fullName>
        <ecNumber evidence="10">3.4.24.-</ecNumber>
    </recommendedName>
</protein>
<keyword evidence="14" id="KW-1185">Reference proteome</keyword>
<dbReference type="EMBL" id="JAGXEW010000004">
    <property type="protein sequence ID" value="KAK1172448.1"/>
    <property type="molecule type" value="Genomic_DNA"/>
</dbReference>
<dbReference type="PROSITE" id="PS01180">
    <property type="entry name" value="CUB"/>
    <property type="match status" value="2"/>
</dbReference>
<dbReference type="Proteomes" id="UP001230051">
    <property type="component" value="Unassembled WGS sequence"/>
</dbReference>
<dbReference type="FunFam" id="3.40.390.10:FF:000040">
    <property type="entry name" value="Metalloendopeptidase"/>
    <property type="match status" value="1"/>
</dbReference>
<evidence type="ECO:0000256" key="3">
    <source>
        <dbReference type="ARBA" id="ARBA00022729"/>
    </source>
</evidence>
<dbReference type="InterPro" id="IPR024079">
    <property type="entry name" value="MetalloPept_cat_dom_sf"/>
</dbReference>
<comment type="cofactor">
    <cofactor evidence="9 10">
        <name>Zn(2+)</name>
        <dbReference type="ChEBI" id="CHEBI:29105"/>
    </cofactor>
    <text evidence="9 10">Binds 1 zinc ion per subunit.</text>
</comment>
<sequence length="459" mass="51877">MGRTLVLAMVAVLLPSLSQGNPLQVGDGSIADIFQVPESKDIFTRILEANSGILKKMIQGDIAVSNTRSAMKCEGGECLWPKSNNGLVYVPYNLSDTYSDGDKNVIREAMKDFVDQTCIRFIERTTEKKYLNIMPENGCWSYLGRTTTLVQPVSLTAGCMAKGSVQHELFHALGFYHEQSRSDRDKYVTILWDNIEEAYKYAFSKEDTNNLDTTYDYSSIMHYPSFAFTKTGNPTILPILNPKRYTGQRVGMTATDIKKVNRLYQCDICNMEFSEMSGSFASTNHPTSYSKNTHCWYRIRVPDSMVTVTFDEFNLQSSPGCSSNYIRVYNEDTVNAPILLDKTCGNCGFKRMMSEGNITSPNYPFNYPNNMDCMWTLLAYEDEIIQITFISFDLQTGDQCDRDYVLIRDGDKSTAKKFCGNASLPVFSSTASQVGVQFHSDREISSTGFKFSFKRVRKI</sequence>
<comment type="caution">
    <text evidence="13">The sequence shown here is derived from an EMBL/GenBank/DDBJ whole genome shotgun (WGS) entry which is preliminary data.</text>
</comment>
<evidence type="ECO:0000259" key="11">
    <source>
        <dbReference type="PROSITE" id="PS01180"/>
    </source>
</evidence>
<feature type="active site" evidence="9">
    <location>
        <position position="168"/>
    </location>
</feature>
<dbReference type="SMART" id="SM00042">
    <property type="entry name" value="CUB"/>
    <property type="match status" value="2"/>
</dbReference>
<evidence type="ECO:0000256" key="10">
    <source>
        <dbReference type="RuleBase" id="RU361183"/>
    </source>
</evidence>
<evidence type="ECO:0000256" key="8">
    <source>
        <dbReference type="PROSITE-ProRule" id="PRU00059"/>
    </source>
</evidence>
<evidence type="ECO:0000256" key="7">
    <source>
        <dbReference type="ARBA" id="ARBA00023157"/>
    </source>
</evidence>
<dbReference type="Pfam" id="PF00431">
    <property type="entry name" value="CUB"/>
    <property type="match status" value="2"/>
</dbReference>
<dbReference type="PANTHER" id="PTHR10127">
    <property type="entry name" value="DISCOIDIN, CUB, EGF, LAMININ , AND ZINC METALLOPROTEASE DOMAIN CONTAINING"/>
    <property type="match status" value="1"/>
</dbReference>
<dbReference type="PANTHER" id="PTHR10127:SF899">
    <property type="entry name" value="ASTACIN-LIKE METALLOENDOPEPTIDASE-RELATED"/>
    <property type="match status" value="1"/>
</dbReference>
<dbReference type="GO" id="GO:0008270">
    <property type="term" value="F:zinc ion binding"/>
    <property type="evidence" value="ECO:0007669"/>
    <property type="project" value="UniProtKB-UniRule"/>
</dbReference>
<feature type="domain" description="CUB" evidence="11">
    <location>
        <begin position="269"/>
        <end position="346"/>
    </location>
</feature>
<keyword evidence="7" id="KW-1015">Disulfide bond</keyword>
<keyword evidence="3 10" id="KW-0732">Signal</keyword>
<feature type="binding site" evidence="9">
    <location>
        <position position="177"/>
    </location>
    <ligand>
        <name>Zn(2+)</name>
        <dbReference type="ChEBI" id="CHEBI:29105"/>
        <note>catalytic</note>
    </ligand>
</feature>
<feature type="signal peptide" evidence="10">
    <location>
        <begin position="1"/>
        <end position="20"/>
    </location>
</feature>
<keyword evidence="4 9" id="KW-0378">Hydrolase</keyword>
<accession>A0AAD8GE04</accession>
<feature type="chain" id="PRO_5041782252" description="Metalloendopeptidase" evidence="10">
    <location>
        <begin position="21"/>
        <end position="459"/>
    </location>
</feature>